<dbReference type="GO" id="GO:0008168">
    <property type="term" value="F:methyltransferase activity"/>
    <property type="evidence" value="ECO:0007669"/>
    <property type="project" value="UniProtKB-KW"/>
</dbReference>
<accession>A0A5B8V6Z6</accession>
<dbReference type="RefSeq" id="WP_147188890.1">
    <property type="nucleotide sequence ID" value="NZ_CP042435.1"/>
</dbReference>
<organism evidence="2 3">
    <name type="scientific">Panacibacter ginsenosidivorans</name>
    <dbReference type="NCBI Taxonomy" id="1813871"/>
    <lineage>
        <taxon>Bacteria</taxon>
        <taxon>Pseudomonadati</taxon>
        <taxon>Bacteroidota</taxon>
        <taxon>Chitinophagia</taxon>
        <taxon>Chitinophagales</taxon>
        <taxon>Chitinophagaceae</taxon>
        <taxon>Panacibacter</taxon>
    </lineage>
</organism>
<dbReference type="Gene3D" id="3.40.50.150">
    <property type="entry name" value="Vaccinia Virus protein VP39"/>
    <property type="match status" value="1"/>
</dbReference>
<evidence type="ECO:0000313" key="2">
    <source>
        <dbReference type="EMBL" id="QEC67082.1"/>
    </source>
</evidence>
<dbReference type="InterPro" id="IPR029063">
    <property type="entry name" value="SAM-dependent_MTases_sf"/>
</dbReference>
<dbReference type="OrthoDB" id="9785375at2"/>
<name>A0A5B8V6Z6_9BACT</name>
<gene>
    <name evidence="2" type="ORF">FRZ67_07190</name>
</gene>
<evidence type="ECO:0000259" key="1">
    <source>
        <dbReference type="Pfam" id="PF05050"/>
    </source>
</evidence>
<dbReference type="KEGG" id="pgin:FRZ67_07190"/>
<evidence type="ECO:0000313" key="3">
    <source>
        <dbReference type="Proteomes" id="UP000321533"/>
    </source>
</evidence>
<dbReference type="PANTHER" id="PTHR34203:SF15">
    <property type="entry name" value="SLL1173 PROTEIN"/>
    <property type="match status" value="1"/>
</dbReference>
<dbReference type="InterPro" id="IPR052514">
    <property type="entry name" value="SAM-dependent_MTase"/>
</dbReference>
<dbReference type="NCBIfam" id="TIGR01444">
    <property type="entry name" value="fkbM_fam"/>
    <property type="match status" value="1"/>
</dbReference>
<proteinExistence type="predicted"/>
<dbReference type="AlphaFoldDB" id="A0A5B8V6Z6"/>
<keyword evidence="3" id="KW-1185">Reference proteome</keyword>
<sequence length="252" mass="29071">MKYKFSRIACFIDKYGIFKGISLYFVFKFKHATKIKVPGISSAFFLRKNTSDAAVFDQVFLHGDYNINFSFVPTVIVDAGANIGLFTIVMKNRFPEAKVICVEPDKDNYEILKKNVSGYKNVELMHAGLWSSETKLNVVDKYEMGHSALVVEENKEKGDVQAITIDMLMRTQHIDRIDVLKIDIETSERELFLQNYEEWLPKVRLIIIELHDWMKDGCSKPFFEAINKSFNKYSYAICGANTIIENKDLNCQ</sequence>
<reference evidence="2 3" key="1">
    <citation type="journal article" date="2016" name="Int. J. Syst. Evol. Microbiol.">
        <title>Panacibacter ginsenosidivorans gen. nov., sp. nov., with ginsenoside converting activity isolated from soil of a ginseng field.</title>
        <authorList>
            <person name="Siddiqi M.Z."/>
            <person name="Muhammad Shafi S."/>
            <person name="Choi K.D."/>
            <person name="Im W.T."/>
        </authorList>
    </citation>
    <scope>NUCLEOTIDE SEQUENCE [LARGE SCALE GENOMIC DNA]</scope>
    <source>
        <strain evidence="2 3">Gsoil1550</strain>
    </source>
</reference>
<dbReference type="GO" id="GO:0032259">
    <property type="term" value="P:methylation"/>
    <property type="evidence" value="ECO:0007669"/>
    <property type="project" value="UniProtKB-KW"/>
</dbReference>
<dbReference type="Proteomes" id="UP000321533">
    <property type="component" value="Chromosome"/>
</dbReference>
<protein>
    <submittedName>
        <fullName evidence="2">FkbM family methyltransferase</fullName>
    </submittedName>
</protein>
<dbReference type="SUPFAM" id="SSF53335">
    <property type="entry name" value="S-adenosyl-L-methionine-dependent methyltransferases"/>
    <property type="match status" value="1"/>
</dbReference>
<dbReference type="PANTHER" id="PTHR34203">
    <property type="entry name" value="METHYLTRANSFERASE, FKBM FAMILY PROTEIN"/>
    <property type="match status" value="1"/>
</dbReference>
<dbReference type="EMBL" id="CP042435">
    <property type="protein sequence ID" value="QEC67082.1"/>
    <property type="molecule type" value="Genomic_DNA"/>
</dbReference>
<keyword evidence="2" id="KW-0489">Methyltransferase</keyword>
<keyword evidence="2" id="KW-0808">Transferase</keyword>
<dbReference type="InterPro" id="IPR006342">
    <property type="entry name" value="FkbM_mtfrase"/>
</dbReference>
<feature type="domain" description="Methyltransferase FkbM" evidence="1">
    <location>
        <begin position="78"/>
        <end position="235"/>
    </location>
</feature>
<dbReference type="Pfam" id="PF05050">
    <property type="entry name" value="Methyltransf_21"/>
    <property type="match status" value="1"/>
</dbReference>